<dbReference type="PANTHER" id="PTHR33528">
    <property type="entry name" value="OS07G0239500 PROTEIN"/>
    <property type="match status" value="1"/>
</dbReference>
<dbReference type="EMBL" id="CAADRP010000668">
    <property type="protein sequence ID" value="VFU30946.1"/>
    <property type="molecule type" value="Genomic_DNA"/>
</dbReference>
<accession>A0A6N2KT78</accession>
<sequence length="86" mass="9401">MAHEVFSRVGKCPSSISVASPVSSSPWSVTWCHTVSGDMTGGTVFGVYVAQNYNVPNVKKIANTGLIIAKHFEENYRKPKKREGDD</sequence>
<reference evidence="1" key="1">
    <citation type="submission" date="2019-03" db="EMBL/GenBank/DDBJ databases">
        <authorList>
            <person name="Mank J."/>
            <person name="Almeida P."/>
        </authorList>
    </citation>
    <scope>NUCLEOTIDE SEQUENCE</scope>
    <source>
        <strain evidence="1">78183</strain>
    </source>
</reference>
<dbReference type="Pfam" id="PF15054">
    <property type="entry name" value="DUF4535"/>
    <property type="match status" value="1"/>
</dbReference>
<protein>
    <submittedName>
        <fullName evidence="1">Uncharacterized protein</fullName>
    </submittedName>
</protein>
<organism evidence="1">
    <name type="scientific">Salix viminalis</name>
    <name type="common">Common osier</name>
    <name type="synonym">Basket willow</name>
    <dbReference type="NCBI Taxonomy" id="40686"/>
    <lineage>
        <taxon>Eukaryota</taxon>
        <taxon>Viridiplantae</taxon>
        <taxon>Streptophyta</taxon>
        <taxon>Embryophyta</taxon>
        <taxon>Tracheophyta</taxon>
        <taxon>Spermatophyta</taxon>
        <taxon>Magnoliopsida</taxon>
        <taxon>eudicotyledons</taxon>
        <taxon>Gunneridae</taxon>
        <taxon>Pentapetalae</taxon>
        <taxon>rosids</taxon>
        <taxon>fabids</taxon>
        <taxon>Malpighiales</taxon>
        <taxon>Salicaceae</taxon>
        <taxon>Saliceae</taxon>
        <taxon>Salix</taxon>
    </lineage>
</organism>
<name>A0A6N2KT78_SALVM</name>
<proteinExistence type="predicted"/>
<dbReference type="AlphaFoldDB" id="A0A6N2KT78"/>
<dbReference type="PANTHER" id="PTHR33528:SF14">
    <property type="entry name" value="SOLUTE CARRIER FAMILY 35 MEMBER A4"/>
    <property type="match status" value="1"/>
</dbReference>
<dbReference type="InterPro" id="IPR027854">
    <property type="entry name" value="STMP1"/>
</dbReference>
<evidence type="ECO:0000313" key="1">
    <source>
        <dbReference type="EMBL" id="VFU30946.1"/>
    </source>
</evidence>
<gene>
    <name evidence="1" type="ORF">SVIM_LOCUS125382</name>
</gene>